<dbReference type="InterPro" id="IPR025455">
    <property type="entry name" value="DUF4276"/>
</dbReference>
<keyword evidence="2" id="KW-1185">Reference proteome</keyword>
<evidence type="ECO:0000313" key="2">
    <source>
        <dbReference type="Proteomes" id="UP000616201"/>
    </source>
</evidence>
<gene>
    <name evidence="1" type="ORF">C4F49_04255</name>
</gene>
<evidence type="ECO:0000313" key="1">
    <source>
        <dbReference type="EMBL" id="MBE8712885.1"/>
    </source>
</evidence>
<protein>
    <recommendedName>
        <fullName evidence="3">DUF4276 family protein</fullName>
    </recommendedName>
</protein>
<dbReference type="EMBL" id="PRDK01000003">
    <property type="protein sequence ID" value="MBE8712885.1"/>
    <property type="molecule type" value="Genomic_DNA"/>
</dbReference>
<evidence type="ECO:0008006" key="3">
    <source>
        <dbReference type="Google" id="ProtNLM"/>
    </source>
</evidence>
<dbReference type="Pfam" id="PF14103">
    <property type="entry name" value="DUF4276"/>
    <property type="match status" value="1"/>
</dbReference>
<organism evidence="1 2">
    <name type="scientific">Sphingobacterium hungaricum</name>
    <dbReference type="NCBI Taxonomy" id="2082723"/>
    <lineage>
        <taxon>Bacteria</taxon>
        <taxon>Pseudomonadati</taxon>
        <taxon>Bacteroidota</taxon>
        <taxon>Sphingobacteriia</taxon>
        <taxon>Sphingobacteriales</taxon>
        <taxon>Sphingobacteriaceae</taxon>
        <taxon>Sphingobacterium</taxon>
    </lineage>
</organism>
<sequence length="220" mass="25170">MDCLFKAMNRLVFLVEGDSELYFVQNRIIPYLYLNGAIGAITCQKITTNRKLNISGGNVSYNLFKNELDRIYAQGGVVVTTFLDFFRLPNNFPNHGAGNPDDIEAGMLEDNLDNRNYIPYIQKHEFEAIFFSDISNFYLFVDSNDKREAIESILNEFPNPEDINSHPNRYPAKRLKDILGYNKGADAELIIESCSIEMVISKCPRFAVWIEKLINLYVAA</sequence>
<comment type="caution">
    <text evidence="1">The sequence shown here is derived from an EMBL/GenBank/DDBJ whole genome shotgun (WGS) entry which is preliminary data.</text>
</comment>
<accession>A0A928UTE7</accession>
<dbReference type="AlphaFoldDB" id="A0A928UTE7"/>
<reference evidence="1" key="1">
    <citation type="submission" date="2018-02" db="EMBL/GenBank/DDBJ databases">
        <authorList>
            <person name="Vasarhelyi B.M."/>
            <person name="Deshmukh S."/>
            <person name="Balint B."/>
            <person name="Kukolya J."/>
        </authorList>
    </citation>
    <scope>NUCLEOTIDE SEQUENCE</scope>
    <source>
        <strain evidence="1">KB22</strain>
    </source>
</reference>
<name>A0A928UTE7_9SPHI</name>
<dbReference type="Proteomes" id="UP000616201">
    <property type="component" value="Unassembled WGS sequence"/>
</dbReference>
<proteinExistence type="predicted"/>